<dbReference type="InterPro" id="IPR014721">
    <property type="entry name" value="Ribsml_uS5_D2-typ_fold_subgr"/>
</dbReference>
<dbReference type="GeneID" id="22159708"/>
<dbReference type="SUPFAM" id="SSF54211">
    <property type="entry name" value="Ribosomal protein S5 domain 2-like"/>
    <property type="match status" value="1"/>
</dbReference>
<dbReference type="PROSITE" id="PS00360">
    <property type="entry name" value="RIBOSOMAL_S9"/>
    <property type="match status" value="1"/>
</dbReference>
<dbReference type="RefSeq" id="YP_009105696.1">
    <property type="nucleotide sequence ID" value="NC_025535.1"/>
</dbReference>
<dbReference type="AlphaFoldDB" id="A0A097KMP1"/>
<accession>A0A097KMP1</accession>
<dbReference type="GO" id="GO:0015935">
    <property type="term" value="C:small ribosomal subunit"/>
    <property type="evidence" value="ECO:0007669"/>
    <property type="project" value="UniProtKB-ARBA"/>
</dbReference>
<geneLocation type="chloroplast" evidence="8"/>
<evidence type="ECO:0000256" key="1">
    <source>
        <dbReference type="ARBA" id="ARBA00005251"/>
    </source>
</evidence>
<gene>
    <name evidence="8" type="primary">rps9</name>
</gene>
<sequence>MNLVKGTGQFLINGKSGLEYMQEDPSAILSIQAPLELLALQKNYDTIVKVQGGGLIGQAEAIKLGIARALCSIEKNYRTSLKIKGFLTRDARSKERKKYGLKKARKAPQFSKR</sequence>
<dbReference type="Gene3D" id="3.30.230.10">
    <property type="match status" value="1"/>
</dbReference>
<keyword evidence="8" id="KW-0934">Plastid</keyword>
<protein>
    <recommendedName>
        <fullName evidence="4">Small ribosomal subunit protein uS9c</fullName>
    </recommendedName>
    <alternativeName>
        <fullName evidence="5">30S ribosomal protein S9, chloroplastic</fullName>
    </alternativeName>
</protein>
<evidence type="ECO:0000256" key="5">
    <source>
        <dbReference type="ARBA" id="ARBA00035437"/>
    </source>
</evidence>
<dbReference type="GO" id="GO:0003735">
    <property type="term" value="F:structural constituent of ribosome"/>
    <property type="evidence" value="ECO:0007669"/>
    <property type="project" value="InterPro"/>
</dbReference>
<keyword evidence="8" id="KW-0150">Chloroplast</keyword>
<dbReference type="EMBL" id="KM462873">
    <property type="protein sequence ID" value="AIT94449.1"/>
    <property type="molecule type" value="Genomic_DNA"/>
</dbReference>
<dbReference type="InterPro" id="IPR020574">
    <property type="entry name" value="Ribosomal_uS9_CS"/>
</dbReference>
<dbReference type="Pfam" id="PF00380">
    <property type="entry name" value="Ribosomal_S9"/>
    <property type="match status" value="1"/>
</dbReference>
<dbReference type="PANTHER" id="PTHR21569">
    <property type="entry name" value="RIBOSOMAL PROTEIN S9"/>
    <property type="match status" value="1"/>
</dbReference>
<dbReference type="FunFam" id="3.30.230.10:FF:000001">
    <property type="entry name" value="30S ribosomal protein S9"/>
    <property type="match status" value="1"/>
</dbReference>
<evidence type="ECO:0000256" key="6">
    <source>
        <dbReference type="RuleBase" id="RU003815"/>
    </source>
</evidence>
<evidence type="ECO:0000256" key="7">
    <source>
        <dbReference type="SAM" id="MobiDB-lite"/>
    </source>
</evidence>
<dbReference type="GO" id="GO:0006412">
    <property type="term" value="P:translation"/>
    <property type="evidence" value="ECO:0007669"/>
    <property type="project" value="InterPro"/>
</dbReference>
<dbReference type="InterPro" id="IPR023035">
    <property type="entry name" value="Ribosomal_uS9_bac/plastid"/>
</dbReference>
<keyword evidence="2 6" id="KW-0689">Ribosomal protein</keyword>
<comment type="similarity">
    <text evidence="1 6">Belongs to the universal ribosomal protein uS9 family.</text>
</comment>
<name>A0A097KMP1_9CHLO</name>
<evidence type="ECO:0000313" key="8">
    <source>
        <dbReference type="EMBL" id="AIT94449.1"/>
    </source>
</evidence>
<organism evidence="8">
    <name type="scientific">Neocystis brevis</name>
    <dbReference type="NCBI Taxonomy" id="1065496"/>
    <lineage>
        <taxon>Eukaryota</taxon>
        <taxon>Viridiplantae</taxon>
        <taxon>Chlorophyta</taxon>
        <taxon>core chlorophytes</taxon>
        <taxon>Chlorophyceae</taxon>
        <taxon>CS clade</taxon>
        <taxon>Sphaeropleales</taxon>
        <taxon>Radiococcaceae</taxon>
        <taxon>Neocystis</taxon>
    </lineage>
</organism>
<dbReference type="GO" id="GO:0005737">
    <property type="term" value="C:cytoplasm"/>
    <property type="evidence" value="ECO:0007669"/>
    <property type="project" value="UniProtKB-ARBA"/>
</dbReference>
<dbReference type="PANTHER" id="PTHR21569:SF1">
    <property type="entry name" value="SMALL RIBOSOMAL SUBUNIT PROTEIN US9M"/>
    <property type="match status" value="1"/>
</dbReference>
<evidence type="ECO:0000256" key="3">
    <source>
        <dbReference type="ARBA" id="ARBA00023274"/>
    </source>
</evidence>
<dbReference type="InterPro" id="IPR020568">
    <property type="entry name" value="Ribosomal_Su5_D2-typ_SF"/>
</dbReference>
<feature type="region of interest" description="Disordered" evidence="7">
    <location>
        <begin position="91"/>
        <end position="113"/>
    </location>
</feature>
<dbReference type="NCBIfam" id="NF001099">
    <property type="entry name" value="PRK00132.1"/>
    <property type="match status" value="1"/>
</dbReference>
<dbReference type="GO" id="GO:0003723">
    <property type="term" value="F:RNA binding"/>
    <property type="evidence" value="ECO:0007669"/>
    <property type="project" value="TreeGrafter"/>
</dbReference>
<proteinExistence type="inferred from homology"/>
<dbReference type="InterPro" id="IPR000754">
    <property type="entry name" value="Ribosomal_uS9"/>
</dbReference>
<feature type="compositionally biased region" description="Basic residues" evidence="7">
    <location>
        <begin position="94"/>
        <end position="113"/>
    </location>
</feature>
<keyword evidence="3 6" id="KW-0687">Ribonucleoprotein</keyword>
<reference evidence="8" key="1">
    <citation type="journal article" date="2014" name="BMC Evol. Biol.">
        <title>Chloroplast phylogenomic analysis resolves deep-level relationships within the green algal class Trebouxiophyceae.</title>
        <authorList>
            <person name="Lemieux C."/>
            <person name="Otis C."/>
            <person name="Turmel M."/>
        </authorList>
    </citation>
    <scope>NUCLEOTIDE SEQUENCE</scope>
</reference>
<evidence type="ECO:0000256" key="2">
    <source>
        <dbReference type="ARBA" id="ARBA00022980"/>
    </source>
</evidence>
<evidence type="ECO:0000256" key="4">
    <source>
        <dbReference type="ARBA" id="ARBA00035152"/>
    </source>
</evidence>